<dbReference type="GO" id="GO:0032993">
    <property type="term" value="C:protein-DNA complex"/>
    <property type="evidence" value="ECO:0007669"/>
    <property type="project" value="TreeGrafter"/>
</dbReference>
<evidence type="ECO:0000259" key="4">
    <source>
        <dbReference type="PROSITE" id="PS50930"/>
    </source>
</evidence>
<dbReference type="GO" id="GO:0006355">
    <property type="term" value="P:regulation of DNA-templated transcription"/>
    <property type="evidence" value="ECO:0007669"/>
    <property type="project" value="TreeGrafter"/>
</dbReference>
<reference evidence="5" key="1">
    <citation type="submission" date="2016-03" db="EMBL/GenBank/DDBJ databases">
        <authorList>
            <person name="Ploux O."/>
        </authorList>
    </citation>
    <scope>NUCLEOTIDE SEQUENCE</scope>
    <source>
        <strain evidence="5">UC10</strain>
    </source>
</reference>
<feature type="modified residue" description="4-aspartylphosphate" evidence="2">
    <location>
        <position position="55"/>
    </location>
</feature>
<proteinExistence type="predicted"/>
<evidence type="ECO:0000259" key="3">
    <source>
        <dbReference type="PROSITE" id="PS50110"/>
    </source>
</evidence>
<dbReference type="Gene3D" id="2.40.50.1020">
    <property type="entry name" value="LytTr DNA-binding domain"/>
    <property type="match status" value="1"/>
</dbReference>
<dbReference type="PANTHER" id="PTHR48111">
    <property type="entry name" value="REGULATOR OF RPOS"/>
    <property type="match status" value="1"/>
</dbReference>
<protein>
    <submittedName>
        <fullName evidence="5">Response regulator of the LytR/AlgR family</fullName>
    </submittedName>
</protein>
<dbReference type="SMART" id="SM00448">
    <property type="entry name" value="REC"/>
    <property type="match status" value="1"/>
</dbReference>
<dbReference type="Pfam" id="PF00072">
    <property type="entry name" value="Response_reg"/>
    <property type="match status" value="1"/>
</dbReference>
<dbReference type="GO" id="GO:0000976">
    <property type="term" value="F:transcription cis-regulatory region binding"/>
    <property type="evidence" value="ECO:0007669"/>
    <property type="project" value="TreeGrafter"/>
</dbReference>
<accession>A0A1Y5PMF8</accession>
<name>A0A1Y5PMF8_9SPHN</name>
<dbReference type="InterPro" id="IPR011006">
    <property type="entry name" value="CheY-like_superfamily"/>
</dbReference>
<keyword evidence="2" id="KW-0597">Phosphoprotein</keyword>
<dbReference type="EMBL" id="LT598653">
    <property type="protein sequence ID" value="SBV31150.1"/>
    <property type="molecule type" value="Genomic_DNA"/>
</dbReference>
<dbReference type="SUPFAM" id="SSF52172">
    <property type="entry name" value="CheY-like"/>
    <property type="match status" value="1"/>
</dbReference>
<keyword evidence="1" id="KW-0238">DNA-binding</keyword>
<sequence length="264" mass="28989">MTMTVLTVDDEPLALRRLELILAKLRDVDHVGSASGCREAIAKIAELKPDIVLLDIKMRDGTGFDVLGGLPEDCAPGVIFTTAFDHFAVRAFEAHAIDYILKPIELSRLSAAIDRSRERLAAVDAREQIAQMRAVIDDLRAGYHEQGARQGGDELWLRGTAGVLTCIRRADIDMITAEDDYVRLHTASASYLLRGSIRAAQADLDLPEAEFVRVHRRALLRRSAIASVRRSADRGVRVILRNGTDVGAGRVYAKKLLRSLPAVG</sequence>
<dbReference type="InterPro" id="IPR039420">
    <property type="entry name" value="WalR-like"/>
</dbReference>
<dbReference type="InterPro" id="IPR007492">
    <property type="entry name" value="LytTR_DNA-bd_dom"/>
</dbReference>
<dbReference type="GO" id="GO:0000156">
    <property type="term" value="F:phosphorelay response regulator activity"/>
    <property type="evidence" value="ECO:0007669"/>
    <property type="project" value="TreeGrafter"/>
</dbReference>
<dbReference type="PROSITE" id="PS50930">
    <property type="entry name" value="HTH_LYTTR"/>
    <property type="match status" value="1"/>
</dbReference>
<dbReference type="Gene3D" id="3.40.50.2300">
    <property type="match status" value="1"/>
</dbReference>
<feature type="domain" description="Response regulatory" evidence="3">
    <location>
        <begin position="4"/>
        <end position="117"/>
    </location>
</feature>
<dbReference type="PANTHER" id="PTHR48111:SF69">
    <property type="entry name" value="RESPONSE REGULATOR RECEIVER"/>
    <property type="match status" value="1"/>
</dbReference>
<dbReference type="InterPro" id="IPR001789">
    <property type="entry name" value="Sig_transdc_resp-reg_receiver"/>
</dbReference>
<organism evidence="5">
    <name type="scientific">uncultured Sphingopyxis sp</name>
    <dbReference type="NCBI Taxonomy" id="310581"/>
    <lineage>
        <taxon>Bacteria</taxon>
        <taxon>Pseudomonadati</taxon>
        <taxon>Pseudomonadota</taxon>
        <taxon>Alphaproteobacteria</taxon>
        <taxon>Sphingomonadales</taxon>
        <taxon>Sphingomonadaceae</taxon>
        <taxon>Sphingopyxis</taxon>
        <taxon>environmental samples</taxon>
    </lineage>
</organism>
<dbReference type="AlphaFoldDB" id="A0A1Y5PMF8"/>
<dbReference type="RefSeq" id="WP_295322348.1">
    <property type="nucleotide sequence ID" value="NZ_LT598653.1"/>
</dbReference>
<evidence type="ECO:0000256" key="1">
    <source>
        <dbReference type="ARBA" id="ARBA00023125"/>
    </source>
</evidence>
<dbReference type="Pfam" id="PF04397">
    <property type="entry name" value="LytTR"/>
    <property type="match status" value="1"/>
</dbReference>
<evidence type="ECO:0000256" key="2">
    <source>
        <dbReference type="PROSITE-ProRule" id="PRU00169"/>
    </source>
</evidence>
<evidence type="ECO:0000313" key="5">
    <source>
        <dbReference type="EMBL" id="SBV31150.1"/>
    </source>
</evidence>
<dbReference type="GO" id="GO:0005829">
    <property type="term" value="C:cytosol"/>
    <property type="evidence" value="ECO:0007669"/>
    <property type="project" value="TreeGrafter"/>
</dbReference>
<dbReference type="KEGG" id="sphu:SPPYR_0030"/>
<dbReference type="PROSITE" id="PS50110">
    <property type="entry name" value="RESPONSE_REGULATORY"/>
    <property type="match status" value="1"/>
</dbReference>
<dbReference type="SMART" id="SM00850">
    <property type="entry name" value="LytTR"/>
    <property type="match status" value="1"/>
</dbReference>
<gene>
    <name evidence="5" type="ORF">SPPYR_0030</name>
</gene>
<feature type="domain" description="HTH LytTR-type" evidence="4">
    <location>
        <begin position="167"/>
        <end position="262"/>
    </location>
</feature>